<dbReference type="InterPro" id="IPR005135">
    <property type="entry name" value="Endo/exonuclease/phosphatase"/>
</dbReference>
<dbReference type="GO" id="GO:0006665">
    <property type="term" value="P:sphingolipid metabolic process"/>
    <property type="evidence" value="ECO:0007669"/>
    <property type="project" value="UniProtKB-KW"/>
</dbReference>
<dbReference type="PANTHER" id="PTHR16320:SF24">
    <property type="entry name" value="PHOSPHODIESTERASE, PUTATIVE-RELATED"/>
    <property type="match status" value="1"/>
</dbReference>
<dbReference type="InterPro" id="IPR038772">
    <property type="entry name" value="Sph/SMPD2-like"/>
</dbReference>
<evidence type="ECO:0000256" key="5">
    <source>
        <dbReference type="ARBA" id="ARBA00012369"/>
    </source>
</evidence>
<dbReference type="Gene3D" id="3.60.10.10">
    <property type="entry name" value="Endonuclease/exonuclease/phosphatase"/>
    <property type="match status" value="1"/>
</dbReference>
<evidence type="ECO:0000256" key="13">
    <source>
        <dbReference type="ARBA" id="ARBA00023136"/>
    </source>
</evidence>
<evidence type="ECO:0000256" key="4">
    <source>
        <dbReference type="ARBA" id="ARBA00006335"/>
    </source>
</evidence>
<keyword evidence="13 14" id="KW-0472">Membrane</keyword>
<evidence type="ECO:0000256" key="12">
    <source>
        <dbReference type="ARBA" id="ARBA00023098"/>
    </source>
</evidence>
<evidence type="ECO:0000256" key="14">
    <source>
        <dbReference type="SAM" id="Phobius"/>
    </source>
</evidence>
<dbReference type="GeneID" id="117645178"/>
<evidence type="ECO:0000256" key="6">
    <source>
        <dbReference type="ARBA" id="ARBA00022692"/>
    </source>
</evidence>
<keyword evidence="11 14" id="KW-1133">Transmembrane helix</keyword>
<keyword evidence="12" id="KW-0443">Lipid metabolism</keyword>
<comment type="subcellular location">
    <subcellularLocation>
        <location evidence="1">Membrane</location>
        <topology evidence="1">Multi-pass membrane protein</topology>
    </subcellularLocation>
</comment>
<comment type="similarity">
    <text evidence="4">Belongs to the neutral sphingomyelinase family.</text>
</comment>
<dbReference type="CTD" id="38396"/>
<dbReference type="InParanoid" id="A0A6P8ZMR4"/>
<dbReference type="PANTHER" id="PTHR16320">
    <property type="entry name" value="SPHINGOMYELINASE FAMILY MEMBER"/>
    <property type="match status" value="1"/>
</dbReference>
<dbReference type="AlphaFoldDB" id="A0A6P8ZMR4"/>
<sequence>METTGFLCVLTLNCWGIPLVSKDREARMKAIAEELASGKYDIVSLQEVWTVNDFNLIRDGVKSVLPYSHYFHSGVAGSGVCILSRFPIHDVLFHQWPLNGYVHKLHHGDWFGGKGVGLCQIYYNDLLINVYTAHLHAEYDRESDEYIAHRVLQAFDTAQFIHMTSGGADLVILGGDLNTEPDDLAYQVLLLNANLHDSYHQPSAQNKTSFGTFGTAQNSYTPPSVLRKAPNGQRIDYILFKGGHRAQVSQELYSLPLPDTVPGETFSYSDHEAVMTKFKITRDANAIAGQSLDLERQCAVLKKGLEICDKALETVGCHRKQYWTMAVALLLVLIAMLWVEWGITPLVPFITALMCYMIFMATLWNNMEVNGILAGKLGMEITQSRIQSACSPSDFTDVNIPKSEP</sequence>
<gene>
    <name evidence="17" type="primary">LOC117645178</name>
</gene>
<evidence type="ECO:0000256" key="2">
    <source>
        <dbReference type="ARBA" id="ARBA00004760"/>
    </source>
</evidence>
<evidence type="ECO:0000256" key="8">
    <source>
        <dbReference type="ARBA" id="ARBA00022801"/>
    </source>
</evidence>
<feature type="domain" description="Endonuclease/exonuclease/phosphatase" evidence="15">
    <location>
        <begin position="10"/>
        <end position="271"/>
    </location>
</feature>
<dbReference type="Proteomes" id="UP000515158">
    <property type="component" value="Unplaced"/>
</dbReference>
<dbReference type="SUPFAM" id="SSF56219">
    <property type="entry name" value="DNase I-like"/>
    <property type="match status" value="1"/>
</dbReference>
<keyword evidence="6 14" id="KW-0812">Transmembrane</keyword>
<dbReference type="FunCoup" id="A0A6P8ZMR4">
    <property type="interactions" value="321"/>
</dbReference>
<proteinExistence type="inferred from homology"/>
<keyword evidence="7" id="KW-0479">Metal-binding</keyword>
<dbReference type="EC" id="3.1.4.12" evidence="5"/>
<reference evidence="17" key="1">
    <citation type="submission" date="2025-08" db="UniProtKB">
        <authorList>
            <consortium name="RefSeq"/>
        </authorList>
    </citation>
    <scope>IDENTIFICATION</scope>
    <source>
        <tissue evidence="17">Total insect</tissue>
    </source>
</reference>
<evidence type="ECO:0000313" key="17">
    <source>
        <dbReference type="RefSeq" id="XP_034241059.1"/>
    </source>
</evidence>
<evidence type="ECO:0000256" key="1">
    <source>
        <dbReference type="ARBA" id="ARBA00004141"/>
    </source>
</evidence>
<evidence type="ECO:0000259" key="15">
    <source>
        <dbReference type="Pfam" id="PF03372"/>
    </source>
</evidence>
<keyword evidence="16" id="KW-1185">Reference proteome</keyword>
<feature type="transmembrane region" description="Helical" evidence="14">
    <location>
        <begin position="322"/>
        <end position="339"/>
    </location>
</feature>
<dbReference type="KEGG" id="tpal:117645178"/>
<dbReference type="GO" id="GO:0004767">
    <property type="term" value="F:sphingomyelin phosphodiesterase activity"/>
    <property type="evidence" value="ECO:0007669"/>
    <property type="project" value="UniProtKB-EC"/>
</dbReference>
<keyword evidence="9" id="KW-0460">Magnesium</keyword>
<comment type="pathway">
    <text evidence="2">Lipid metabolism; sphingolipid metabolism.</text>
</comment>
<protein>
    <recommendedName>
        <fullName evidence="5">sphingomyelin phosphodiesterase</fullName>
        <ecNumber evidence="5">3.1.4.12</ecNumber>
    </recommendedName>
</protein>
<dbReference type="RefSeq" id="XP_034241059.1">
    <property type="nucleotide sequence ID" value="XM_034385168.1"/>
</dbReference>
<keyword evidence="8" id="KW-0378">Hydrolase</keyword>
<evidence type="ECO:0000256" key="3">
    <source>
        <dbReference type="ARBA" id="ARBA00004991"/>
    </source>
</evidence>
<evidence type="ECO:0000256" key="10">
    <source>
        <dbReference type="ARBA" id="ARBA00022919"/>
    </source>
</evidence>
<dbReference type="GO" id="GO:0016020">
    <property type="term" value="C:membrane"/>
    <property type="evidence" value="ECO:0007669"/>
    <property type="project" value="UniProtKB-SubCell"/>
</dbReference>
<comment type="pathway">
    <text evidence="3">Sphingolipid metabolism.</text>
</comment>
<dbReference type="InterPro" id="IPR036691">
    <property type="entry name" value="Endo/exonu/phosph_ase_sf"/>
</dbReference>
<dbReference type="Pfam" id="PF03372">
    <property type="entry name" value="Exo_endo_phos"/>
    <property type="match status" value="1"/>
</dbReference>
<dbReference type="GO" id="GO:0046872">
    <property type="term" value="F:metal ion binding"/>
    <property type="evidence" value="ECO:0007669"/>
    <property type="project" value="UniProtKB-KW"/>
</dbReference>
<name>A0A6P8ZMR4_THRPL</name>
<feature type="transmembrane region" description="Helical" evidence="14">
    <location>
        <begin position="346"/>
        <end position="364"/>
    </location>
</feature>
<evidence type="ECO:0000256" key="7">
    <source>
        <dbReference type="ARBA" id="ARBA00022723"/>
    </source>
</evidence>
<evidence type="ECO:0000256" key="11">
    <source>
        <dbReference type="ARBA" id="ARBA00022989"/>
    </source>
</evidence>
<accession>A0A6P8ZMR4</accession>
<evidence type="ECO:0000313" key="16">
    <source>
        <dbReference type="Proteomes" id="UP000515158"/>
    </source>
</evidence>
<keyword evidence="10" id="KW-0746">Sphingolipid metabolism</keyword>
<dbReference type="OrthoDB" id="387657at2759"/>
<evidence type="ECO:0000256" key="9">
    <source>
        <dbReference type="ARBA" id="ARBA00022842"/>
    </source>
</evidence>
<organism evidence="17">
    <name type="scientific">Thrips palmi</name>
    <name type="common">Melon thrips</name>
    <dbReference type="NCBI Taxonomy" id="161013"/>
    <lineage>
        <taxon>Eukaryota</taxon>
        <taxon>Metazoa</taxon>
        <taxon>Ecdysozoa</taxon>
        <taxon>Arthropoda</taxon>
        <taxon>Hexapoda</taxon>
        <taxon>Insecta</taxon>
        <taxon>Pterygota</taxon>
        <taxon>Neoptera</taxon>
        <taxon>Paraneoptera</taxon>
        <taxon>Thysanoptera</taxon>
        <taxon>Terebrantia</taxon>
        <taxon>Thripoidea</taxon>
        <taxon>Thripidae</taxon>
        <taxon>Thrips</taxon>
    </lineage>
</organism>